<name>A0A0R0E1E3_9GAMM</name>
<evidence type="ECO:0000256" key="2">
    <source>
        <dbReference type="ARBA" id="ARBA00004141"/>
    </source>
</evidence>
<dbReference type="AlphaFoldDB" id="A0A0R0E1E3"/>
<evidence type="ECO:0000256" key="10">
    <source>
        <dbReference type="ARBA" id="ARBA00023004"/>
    </source>
</evidence>
<dbReference type="PROSITE" id="PS51384">
    <property type="entry name" value="FAD_FR"/>
    <property type="match status" value="1"/>
</dbReference>
<dbReference type="Gene3D" id="2.40.30.10">
    <property type="entry name" value="Translation factors"/>
    <property type="match status" value="1"/>
</dbReference>
<evidence type="ECO:0000256" key="1">
    <source>
        <dbReference type="ARBA" id="ARBA00001974"/>
    </source>
</evidence>
<keyword evidence="3" id="KW-0285">Flavoprotein</keyword>
<feature type="transmembrane region" description="Helical" evidence="13">
    <location>
        <begin position="33"/>
        <end position="55"/>
    </location>
</feature>
<organism evidence="15 16">
    <name type="scientific">Stenotrophomonas daejeonensis</name>
    <dbReference type="NCBI Taxonomy" id="659018"/>
    <lineage>
        <taxon>Bacteria</taxon>
        <taxon>Pseudomonadati</taxon>
        <taxon>Pseudomonadota</taxon>
        <taxon>Gammaproteobacteria</taxon>
        <taxon>Lysobacterales</taxon>
        <taxon>Lysobacteraceae</taxon>
        <taxon>Stenotrophomonas</taxon>
    </lineage>
</organism>
<comment type="subcellular location">
    <subcellularLocation>
        <location evidence="2">Membrane</location>
        <topology evidence="2">Multi-pass membrane protein</topology>
    </subcellularLocation>
</comment>
<feature type="domain" description="FAD-binding FR-type" evidence="14">
    <location>
        <begin position="193"/>
        <end position="295"/>
    </location>
</feature>
<evidence type="ECO:0000256" key="12">
    <source>
        <dbReference type="ARBA" id="ARBA00023136"/>
    </source>
</evidence>
<evidence type="ECO:0000256" key="8">
    <source>
        <dbReference type="ARBA" id="ARBA00022989"/>
    </source>
</evidence>
<comment type="caution">
    <text evidence="15">The sequence shown here is derived from an EMBL/GenBank/DDBJ whole genome shotgun (WGS) entry which is preliminary data.</text>
</comment>
<keyword evidence="6" id="KW-0479">Metal-binding</keyword>
<keyword evidence="10" id="KW-0408">Iron</keyword>
<keyword evidence="9" id="KW-0560">Oxidoreductase</keyword>
<dbReference type="PANTHER" id="PTHR47354">
    <property type="entry name" value="NADH OXIDOREDUCTASE HCR"/>
    <property type="match status" value="1"/>
</dbReference>
<keyword evidence="12 13" id="KW-0472">Membrane</keyword>
<dbReference type="PATRIC" id="fig|659018.3.peg.1880"/>
<dbReference type="PRINTS" id="PR00410">
    <property type="entry name" value="PHEHYDRXLASE"/>
</dbReference>
<protein>
    <submittedName>
        <fullName evidence="15">Oxidoreductase</fullName>
    </submittedName>
</protein>
<proteinExistence type="predicted"/>
<dbReference type="OrthoDB" id="9796486at2"/>
<feature type="transmembrane region" description="Helical" evidence="13">
    <location>
        <begin position="172"/>
        <end position="192"/>
    </location>
</feature>
<dbReference type="STRING" id="659018.ABB34_09305"/>
<sequence length="421" mass="46555">MRLGSRSLIIPVVMAGFLLPALAVPRGTWPTMAMLSLGSGVTAVSLMALAAVLGARWKAVESLFDGLDRVYETHKWLGVWTLVFASIHLVFKAGVQEWEVAPILALPGPVTRLVRQLSFVAIMLIVLLALNRKIPYRSWRWWHRLSGPLFLIVIAHWLSFKSPIVLGSPAGVWLALLSLLGVAAAFYKLLLYPLWSRHARYRLDAVSSTGNAVYLQLRPEGKAIPFQPGQFAFLSFEQDGLREPHPFTIASAGRTDGGIAFMVRALGDYTERLVREARPGLLAEVYAPFGRFLREPGDGPEIWIAGGVGVTPFISWLQDADAVGLERVTFFHFYTSGRELPEVLDLQGLAARRGVELVEIASGPGDAGFRKRFAQSVEGHGKSAPTIHFCGPAGLLRQVRQLMRETGVAEERLHRELFEFR</sequence>
<dbReference type="SUPFAM" id="SSF52343">
    <property type="entry name" value="Ferredoxin reductase-like, C-terminal NADP-linked domain"/>
    <property type="match status" value="1"/>
</dbReference>
<dbReference type="GO" id="GO:0050660">
    <property type="term" value="F:flavin adenine dinucleotide binding"/>
    <property type="evidence" value="ECO:0007669"/>
    <property type="project" value="TreeGrafter"/>
</dbReference>
<dbReference type="CDD" id="cd06198">
    <property type="entry name" value="FNR_like_3"/>
    <property type="match status" value="1"/>
</dbReference>
<evidence type="ECO:0000256" key="7">
    <source>
        <dbReference type="ARBA" id="ARBA00022827"/>
    </source>
</evidence>
<evidence type="ECO:0000256" key="13">
    <source>
        <dbReference type="SAM" id="Phobius"/>
    </source>
</evidence>
<dbReference type="GO" id="GO:0016491">
    <property type="term" value="F:oxidoreductase activity"/>
    <property type="evidence" value="ECO:0007669"/>
    <property type="project" value="UniProtKB-KW"/>
</dbReference>
<dbReference type="InterPro" id="IPR013112">
    <property type="entry name" value="FAD-bd_8"/>
</dbReference>
<evidence type="ECO:0000256" key="11">
    <source>
        <dbReference type="ARBA" id="ARBA00023014"/>
    </source>
</evidence>
<gene>
    <name evidence="15" type="ORF">ABB34_09305</name>
</gene>
<keyword evidence="7" id="KW-0274">FAD</keyword>
<evidence type="ECO:0000256" key="3">
    <source>
        <dbReference type="ARBA" id="ARBA00022630"/>
    </source>
</evidence>
<reference evidence="15 16" key="1">
    <citation type="submission" date="2015-05" db="EMBL/GenBank/DDBJ databases">
        <title>Genome sequencing and analysis of members of genus Stenotrophomonas.</title>
        <authorList>
            <person name="Patil P.P."/>
            <person name="Midha S."/>
            <person name="Patil P.B."/>
        </authorList>
    </citation>
    <scope>NUCLEOTIDE SEQUENCE [LARGE SCALE GENOMIC DNA]</scope>
    <source>
        <strain evidence="15 16">JCM 16244</strain>
    </source>
</reference>
<keyword evidence="5" id="KW-0001">2Fe-2S</keyword>
<evidence type="ECO:0000313" key="15">
    <source>
        <dbReference type="EMBL" id="KRG84375.1"/>
    </source>
</evidence>
<accession>A0A0R0E1E3</accession>
<feature type="transmembrane region" description="Helical" evidence="13">
    <location>
        <begin position="142"/>
        <end position="160"/>
    </location>
</feature>
<evidence type="ECO:0000256" key="9">
    <source>
        <dbReference type="ARBA" id="ARBA00023002"/>
    </source>
</evidence>
<dbReference type="GO" id="GO:0051537">
    <property type="term" value="F:2 iron, 2 sulfur cluster binding"/>
    <property type="evidence" value="ECO:0007669"/>
    <property type="project" value="UniProtKB-KW"/>
</dbReference>
<dbReference type="InterPro" id="IPR017927">
    <property type="entry name" value="FAD-bd_FR_type"/>
</dbReference>
<evidence type="ECO:0000313" key="16">
    <source>
        <dbReference type="Proteomes" id="UP000050940"/>
    </source>
</evidence>
<dbReference type="InterPro" id="IPR039261">
    <property type="entry name" value="FNR_nucleotide-bd"/>
</dbReference>
<evidence type="ECO:0000256" key="4">
    <source>
        <dbReference type="ARBA" id="ARBA00022692"/>
    </source>
</evidence>
<dbReference type="InterPro" id="IPR050415">
    <property type="entry name" value="MRET"/>
</dbReference>
<feature type="transmembrane region" description="Helical" evidence="13">
    <location>
        <begin position="76"/>
        <end position="93"/>
    </location>
</feature>
<keyword evidence="8 13" id="KW-1133">Transmembrane helix</keyword>
<dbReference type="SUPFAM" id="SSF63380">
    <property type="entry name" value="Riboflavin synthase domain-like"/>
    <property type="match status" value="1"/>
</dbReference>
<dbReference type="Pfam" id="PF01794">
    <property type="entry name" value="Ferric_reduct"/>
    <property type="match status" value="1"/>
</dbReference>
<dbReference type="RefSeq" id="WP_057641040.1">
    <property type="nucleotide sequence ID" value="NZ_LDJP01000054.1"/>
</dbReference>
<keyword evidence="4 13" id="KW-0812">Transmembrane</keyword>
<evidence type="ECO:0000259" key="14">
    <source>
        <dbReference type="PROSITE" id="PS51384"/>
    </source>
</evidence>
<evidence type="ECO:0000256" key="5">
    <source>
        <dbReference type="ARBA" id="ARBA00022714"/>
    </source>
</evidence>
<keyword evidence="16" id="KW-1185">Reference proteome</keyword>
<dbReference type="EMBL" id="LDJP01000054">
    <property type="protein sequence ID" value="KRG84375.1"/>
    <property type="molecule type" value="Genomic_DNA"/>
</dbReference>
<dbReference type="GO" id="GO:0046872">
    <property type="term" value="F:metal ion binding"/>
    <property type="evidence" value="ECO:0007669"/>
    <property type="project" value="UniProtKB-KW"/>
</dbReference>
<dbReference type="InterPro" id="IPR013130">
    <property type="entry name" value="Fe3_Rdtase_TM_dom"/>
</dbReference>
<dbReference type="Gene3D" id="3.40.50.80">
    <property type="entry name" value="Nucleotide-binding domain of ferredoxin-NADP reductase (FNR) module"/>
    <property type="match status" value="1"/>
</dbReference>
<dbReference type="InterPro" id="IPR017938">
    <property type="entry name" value="Riboflavin_synthase-like_b-brl"/>
</dbReference>
<feature type="transmembrane region" description="Helical" evidence="13">
    <location>
        <begin position="113"/>
        <end position="130"/>
    </location>
</feature>
<comment type="cofactor">
    <cofactor evidence="1">
        <name>FAD</name>
        <dbReference type="ChEBI" id="CHEBI:57692"/>
    </cofactor>
</comment>
<dbReference type="GO" id="GO:0016020">
    <property type="term" value="C:membrane"/>
    <property type="evidence" value="ECO:0007669"/>
    <property type="project" value="UniProtKB-SubCell"/>
</dbReference>
<dbReference type="PANTHER" id="PTHR47354:SF8">
    <property type="entry name" value="1,2-PHENYLACETYL-COA EPOXIDASE, SUBUNIT E"/>
    <property type="match status" value="1"/>
</dbReference>
<keyword evidence="11" id="KW-0411">Iron-sulfur</keyword>
<dbReference type="Proteomes" id="UP000050940">
    <property type="component" value="Unassembled WGS sequence"/>
</dbReference>
<evidence type="ECO:0000256" key="6">
    <source>
        <dbReference type="ARBA" id="ARBA00022723"/>
    </source>
</evidence>
<dbReference type="Pfam" id="PF08022">
    <property type="entry name" value="FAD_binding_8"/>
    <property type="match status" value="1"/>
</dbReference>